<sequence>MMRTFFTFEISAGKNRDNRRRAAKAQGAKAIRQRGVEHREVSTEKGMPVETKNTNKPFKSKPVIPSVHQRKELLYAMAETGADWIMLKLGDVNTLPQLVGHIHRFGKKVMVHQDSIKGIARDKMGIQYMANCGVDCVITMKAPCVKYIKESGMFAAFGFFVIDSDACRSGLANIKEQQPDVVILMPGTIPWQLVREIKSEATTPIILGGLMTTAEQIAGAMAIGVAAVATSSPDLWNLET</sequence>
<dbReference type="PANTHER" id="PTHR35787:SF1">
    <property type="entry name" value="GLYCEROL UPTAKE OPERON ANTITERMINATOR REGULATORY PROTEIN"/>
    <property type="match status" value="1"/>
</dbReference>
<evidence type="ECO:0000256" key="1">
    <source>
        <dbReference type="SAM" id="MobiDB-lite"/>
    </source>
</evidence>
<dbReference type="EMBL" id="VSLA01000028">
    <property type="protein sequence ID" value="TYC83938.1"/>
    <property type="molecule type" value="Genomic_DNA"/>
</dbReference>
<dbReference type="InterPro" id="IPR006699">
    <property type="entry name" value="GlpP"/>
</dbReference>
<comment type="caution">
    <text evidence="2">The sequence shown here is derived from an EMBL/GenBank/DDBJ whole genome shotgun (WGS) entry which is preliminary data.</text>
</comment>
<dbReference type="Proteomes" id="UP000322619">
    <property type="component" value="Unassembled WGS sequence"/>
</dbReference>
<dbReference type="SUPFAM" id="SSF110391">
    <property type="entry name" value="GlpP-like"/>
    <property type="match status" value="1"/>
</dbReference>
<dbReference type="InterPro" id="IPR013785">
    <property type="entry name" value="Aldolase_TIM"/>
</dbReference>
<dbReference type="Pfam" id="PF04309">
    <property type="entry name" value="G3P_antiterm"/>
    <property type="match status" value="1"/>
</dbReference>
<name>A0A5D0WJZ4_9FIRM</name>
<dbReference type="AlphaFoldDB" id="A0A5D0WJZ4"/>
<dbReference type="Gene3D" id="3.20.20.70">
    <property type="entry name" value="Aldolase class I"/>
    <property type="match status" value="1"/>
</dbReference>
<gene>
    <name evidence="2" type="ORF">FXB42_14940</name>
</gene>
<dbReference type="GO" id="GO:0006355">
    <property type="term" value="P:regulation of DNA-templated transcription"/>
    <property type="evidence" value="ECO:0007669"/>
    <property type="project" value="InterPro"/>
</dbReference>
<dbReference type="GO" id="GO:0006071">
    <property type="term" value="P:glycerol metabolic process"/>
    <property type="evidence" value="ECO:0007669"/>
    <property type="project" value="InterPro"/>
</dbReference>
<evidence type="ECO:0000313" key="3">
    <source>
        <dbReference type="Proteomes" id="UP000322619"/>
    </source>
</evidence>
<organism evidence="2 3">
    <name type="scientific">Acetobacterium wieringae</name>
    <dbReference type="NCBI Taxonomy" id="52694"/>
    <lineage>
        <taxon>Bacteria</taxon>
        <taxon>Bacillati</taxon>
        <taxon>Bacillota</taxon>
        <taxon>Clostridia</taxon>
        <taxon>Eubacteriales</taxon>
        <taxon>Eubacteriaceae</taxon>
        <taxon>Acetobacterium</taxon>
    </lineage>
</organism>
<dbReference type="PANTHER" id="PTHR35787">
    <property type="entry name" value="GLYCEROL UPTAKE OPERON ANTITERMINATOR REGULATORY PROTEIN"/>
    <property type="match status" value="1"/>
</dbReference>
<feature type="region of interest" description="Disordered" evidence="1">
    <location>
        <begin position="34"/>
        <end position="62"/>
    </location>
</feature>
<reference evidence="2 3" key="1">
    <citation type="submission" date="2019-08" db="EMBL/GenBank/DDBJ databases">
        <title>Isolation and enrichment of carboxydotrophic bacteria from anaerobic sludge for the production of bio-based chemicals from syngas.</title>
        <authorList>
            <person name="Antares A.L."/>
            <person name="Moreira J."/>
            <person name="Diender M."/>
            <person name="Parshina S.N."/>
            <person name="Stams A.J.M."/>
            <person name="Alves M."/>
            <person name="Alves J.I."/>
            <person name="Sousa D.Z."/>
        </authorList>
    </citation>
    <scope>NUCLEOTIDE SEQUENCE [LARGE SCALE GENOMIC DNA]</scope>
    <source>
        <strain evidence="2 3">JM</strain>
    </source>
</reference>
<feature type="compositionally biased region" description="Basic and acidic residues" evidence="1">
    <location>
        <begin position="34"/>
        <end position="43"/>
    </location>
</feature>
<evidence type="ECO:0000313" key="2">
    <source>
        <dbReference type="EMBL" id="TYC83938.1"/>
    </source>
</evidence>
<dbReference type="RefSeq" id="WP_148638499.1">
    <property type="nucleotide sequence ID" value="NZ_VSLA01000028.1"/>
</dbReference>
<protein>
    <submittedName>
        <fullName evidence="2">Glycerol-3-phosphate responsive antiterminator</fullName>
    </submittedName>
</protein>
<proteinExistence type="predicted"/>
<accession>A0A5D0WJZ4</accession>